<feature type="domain" description="ABC transporter" evidence="14">
    <location>
        <begin position="472"/>
        <end position="714"/>
    </location>
</feature>
<dbReference type="FunFam" id="1.20.1560.10:FF:000013">
    <property type="entry name" value="ABC transporter C family member 2"/>
    <property type="match status" value="1"/>
</dbReference>
<evidence type="ECO:0000256" key="10">
    <source>
        <dbReference type="ARBA" id="ARBA00023136"/>
    </source>
</evidence>
<keyword evidence="17" id="KW-1185">Reference proteome</keyword>
<evidence type="ECO:0000256" key="1">
    <source>
        <dbReference type="ARBA" id="ARBA00004141"/>
    </source>
</evidence>
<evidence type="ECO:0000256" key="9">
    <source>
        <dbReference type="ARBA" id="ARBA00022989"/>
    </source>
</evidence>
<dbReference type="PROSITE" id="PS50893">
    <property type="entry name" value="ABC_TRANSPORTER_2"/>
    <property type="match status" value="2"/>
</dbReference>
<accession>A0AAV6MH38</accession>
<feature type="transmembrane region" description="Helical" evidence="13">
    <location>
        <begin position="853"/>
        <end position="871"/>
    </location>
</feature>
<keyword evidence="7" id="KW-0547">Nucleotide-binding</keyword>
<dbReference type="EC" id="7.6.2.2" evidence="3"/>
<feature type="domain" description="ABC transporter" evidence="14">
    <location>
        <begin position="1061"/>
        <end position="1295"/>
    </location>
</feature>
<evidence type="ECO:0000313" key="17">
    <source>
        <dbReference type="Proteomes" id="UP000685013"/>
    </source>
</evidence>
<dbReference type="PANTHER" id="PTHR24223:SF375">
    <property type="entry name" value="ABC TRANSPORTER C FAMILY MEMBER 11-RELATED"/>
    <property type="match status" value="1"/>
</dbReference>
<dbReference type="CDD" id="cd03244">
    <property type="entry name" value="ABCC_MRP_domain2"/>
    <property type="match status" value="1"/>
</dbReference>
<keyword evidence="9 13" id="KW-1133">Transmembrane helix</keyword>
<dbReference type="Pfam" id="PF14826">
    <property type="entry name" value="FACT-Spt16_Nlob"/>
    <property type="match status" value="1"/>
</dbReference>
<evidence type="ECO:0000256" key="2">
    <source>
        <dbReference type="ARBA" id="ARBA00009726"/>
    </source>
</evidence>
<dbReference type="InterPro" id="IPR044746">
    <property type="entry name" value="ABCC_6TM_D1"/>
</dbReference>
<evidence type="ECO:0000259" key="14">
    <source>
        <dbReference type="PROSITE" id="PS50893"/>
    </source>
</evidence>
<organism evidence="16 17">
    <name type="scientific">Cucurbita argyrosperma subsp. sororia</name>
    <dbReference type="NCBI Taxonomy" id="37648"/>
    <lineage>
        <taxon>Eukaryota</taxon>
        <taxon>Viridiplantae</taxon>
        <taxon>Streptophyta</taxon>
        <taxon>Embryophyta</taxon>
        <taxon>Tracheophyta</taxon>
        <taxon>Spermatophyta</taxon>
        <taxon>Magnoliopsida</taxon>
        <taxon>eudicotyledons</taxon>
        <taxon>Gunneridae</taxon>
        <taxon>Pentapetalae</taxon>
        <taxon>rosids</taxon>
        <taxon>fabids</taxon>
        <taxon>Cucurbitales</taxon>
        <taxon>Cucurbitaceae</taxon>
        <taxon>Cucurbiteae</taxon>
        <taxon>Cucurbita</taxon>
    </lineage>
</organism>
<dbReference type="InterPro" id="IPR003439">
    <property type="entry name" value="ABC_transporter-like_ATP-bd"/>
</dbReference>
<comment type="caution">
    <text evidence="16">The sequence shown here is derived from an EMBL/GenBank/DDBJ whole genome shotgun (WGS) entry which is preliminary data.</text>
</comment>
<feature type="transmembrane region" description="Helical" evidence="13">
    <location>
        <begin position="143"/>
        <end position="163"/>
    </location>
</feature>
<dbReference type="InterPro" id="IPR050173">
    <property type="entry name" value="ABC_transporter_C-like"/>
</dbReference>
<dbReference type="Pfam" id="PF00664">
    <property type="entry name" value="ABC_membrane"/>
    <property type="match status" value="2"/>
</dbReference>
<protein>
    <recommendedName>
        <fullName evidence="3">ABC-type xenobiotic transporter</fullName>
        <ecNumber evidence="3">7.6.2.2</ecNumber>
    </recommendedName>
</protein>
<dbReference type="InterPro" id="IPR003593">
    <property type="entry name" value="AAA+_ATPase"/>
</dbReference>
<comment type="catalytic activity">
    <reaction evidence="11">
        <text>ATP + H2O + xenobioticSide 1 = ADP + phosphate + xenobioticSide 2.</text>
        <dbReference type="EC" id="7.6.2.2"/>
    </reaction>
</comment>
<feature type="transmembrane region" description="Helical" evidence="13">
    <location>
        <begin position="73"/>
        <end position="101"/>
    </location>
</feature>
<dbReference type="SMART" id="SM01285">
    <property type="entry name" value="FACT-Spt16_Nlob"/>
    <property type="match status" value="1"/>
</dbReference>
<comment type="similarity">
    <text evidence="2">Belongs to the ABC transporter superfamily. ABCC family. Conjugate transporter (TC 3.A.1.208) subfamily.</text>
</comment>
<feature type="transmembrane region" description="Helical" evidence="13">
    <location>
        <begin position="107"/>
        <end position="131"/>
    </location>
</feature>
<dbReference type="PANTHER" id="PTHR24223">
    <property type="entry name" value="ATP-BINDING CASSETTE SUB-FAMILY C"/>
    <property type="match status" value="1"/>
</dbReference>
<feature type="transmembrane region" description="Helical" evidence="13">
    <location>
        <begin position="406"/>
        <end position="425"/>
    </location>
</feature>
<feature type="non-terminal residue" evidence="16">
    <location>
        <position position="1"/>
    </location>
</feature>
<reference evidence="16 17" key="1">
    <citation type="journal article" date="2021" name="Hortic Res">
        <title>The domestication of Cucurbita argyrosperma as revealed by the genome of its wild relative.</title>
        <authorList>
            <person name="Barrera-Redondo J."/>
            <person name="Sanchez-de la Vega G."/>
            <person name="Aguirre-Liguori J.A."/>
            <person name="Castellanos-Morales G."/>
            <person name="Gutierrez-Guerrero Y.T."/>
            <person name="Aguirre-Dugua X."/>
            <person name="Aguirre-Planter E."/>
            <person name="Tenaillon M.I."/>
            <person name="Lira-Saade R."/>
            <person name="Eguiarte L.E."/>
        </authorList>
    </citation>
    <scope>NUCLEOTIDE SEQUENCE [LARGE SCALE GENOMIC DNA]</scope>
    <source>
        <strain evidence="16">JBR-2021</strain>
    </source>
</reference>
<feature type="transmembrane region" description="Helical" evidence="13">
    <location>
        <begin position="336"/>
        <end position="357"/>
    </location>
</feature>
<evidence type="ECO:0000256" key="4">
    <source>
        <dbReference type="ARBA" id="ARBA00022448"/>
    </source>
</evidence>
<dbReference type="InterPro" id="IPR011527">
    <property type="entry name" value="ABC1_TM_dom"/>
</dbReference>
<proteinExistence type="inferred from homology"/>
<dbReference type="InterPro" id="IPR029148">
    <property type="entry name" value="FACT-SPT16_Nlobe"/>
</dbReference>
<evidence type="ECO:0000259" key="15">
    <source>
        <dbReference type="PROSITE" id="PS50929"/>
    </source>
</evidence>
<feature type="domain" description="ABC transmembrane type-1" evidence="15">
    <location>
        <begin position="380"/>
        <end position="545"/>
    </location>
</feature>
<feature type="domain" description="ABC transmembrane type-1" evidence="15">
    <location>
        <begin position="755"/>
        <end position="1024"/>
    </location>
</feature>
<feature type="transmembrane region" description="Helical" evidence="13">
    <location>
        <begin position="877"/>
        <end position="896"/>
    </location>
</feature>
<sequence length="1671" mass="187813">MPFEALDWFCQPVANSAWAKAVDSAFGSYTPCAIDSLVVSSCHLVLFGLCFYRTWLIVKDAKVKRFRLTSNCYNYMLAVIAGCCFVAPLLRLAMGIAIFSLDDHTGFAPFEVICSIVESLSWCSVLVMVVVETKIYIHEFRWYTRFGLIYVMVGGVVLLNLVLPLSDYYSSADLCMIITTFSFQVLFAVLLLAYVPNLEPYPGYVVLQSEYVDYMDYETLLGEEHVCPERHANIFSRIYFGWVTPLMKQGYRKPLAEKDIWRLDVWDQTETLIGRFLRCWAAEVQMPKPWLIRALNRSLGRRFWLGGFFKVGNDLSQFIGPMILNHLLQSMQRGDPTWIGFVYAFAILVGVSSGVLCEAQYYQNVMRVGFQLRSTLQICQQLHGIWSAPFRIIMSMILLYQQLGVASVFGALALVLTVPMQTVIFNKMRKQTKKGLQGTDKRVELTNEILAAMDTVKCYAWEASFLSRVQEIRNEELSWFRKAQYLYAFNGFIIHSLPVFVTVISFGVFTLLGGDLTPARAFTSLSLFAVLRPPLNMLPYLLRELPPLADTNIVVRGTVAYVPQVSWIFNATVRDNILFGSEFESNRYWKAIDVTSLQHDLDLLPGRDHTEIGERGVNISGGQRQRVSMARAVYSNSDVYIFDDPLSALDAHVGQQVDKIILISEGIVIEEGTFEELSRNSKHFQKLMENAGKLEEQMEEKPYNKNPYQESPKSPNGGLGNKVPEDTSYARKRKDKNSVLIEEEERETGIVSWKVLMSTWLSFWTNKSISENYDAGYYNLIYAALSFGQVTFTVANTYWLIISSLRASRKLHDFMLKSILRAPMVFFHTNPIGRIINRFAKDLGDIDRSLTHIMNMFLGQLWQLLSTFVLIGLVSPISLWAITPLLIVFYAVYLYYQSTSREVKRLGSITRSPVYAHFGEVLNGLSTIRAYKAYDRMESINGRFVDNNTRFTLANISSNRWLTIRLETLGGLIIWLTATFAVLQNAREENQGAFASTMGLLLSYSLNITNLLSGVLRQASKAENNLNAVERVGIYIDLPSEAPAIIEYNRPPSGWPSSGSIQFEDVVLRYRPGLPTVLHGLSFNILPTDKVGIVGRTGAGKSSMLNALFRIVEIERGGITIDGYDIAKIGLTDLRKSLTVIPQSPILFSGTVRFNLDPFCEHNDADLWEALERAHLKDVIMRSSFGLDSEVSEGGENFSVGQRQLISLARALLRRSKIIVLDEATAAVDVNTDSLIQKTIREEFKSCTMLIIAHRLNTIIDCDRILVLDKGQVIEYDAPEKLLSNEGSAFYRMVQSTGPANAQYLCSLVLGKEETNPHDENQLLQNGHGRWLAKSQWMTAAQFALSRSLAASQDDLKRPDIESVHGNDIIWKAKDAVLTLHGVLEGKHDGYGCNGVSISFSDLKLVYCQYLKCSRLGLAVMSRLHSYNKLGDGEDGEAEERHLDFSRVSGRICLCFSFHSLHDLAPSQFSDTSENFSTRLKAIYADWNEHKSDMWSSSDVLAIGTPPPASEDLRYLKSSALPETIIVFTKKQIHLLCSQKKASLLDVVKKSASDAVGAVVVMHVKAKNDDGSSLMDAIFRAIRAQSKADGMEKPVVGYFELGDITNGLPDLFACKDDHEIMNICYPPIFQSGGEFDLRPSAARDDELLHYDLASVITDNMCSGVPIQELLL</sequence>
<keyword evidence="5 13" id="KW-0812">Transmembrane</keyword>
<feature type="region of interest" description="Disordered" evidence="12">
    <location>
        <begin position="697"/>
        <end position="728"/>
    </location>
</feature>
<dbReference type="Pfam" id="PF00005">
    <property type="entry name" value="ABC_tran"/>
    <property type="match status" value="2"/>
</dbReference>
<dbReference type="CDD" id="cd18579">
    <property type="entry name" value="ABC_6TM_ABCC_D1"/>
    <property type="match status" value="1"/>
</dbReference>
<evidence type="ECO:0000256" key="13">
    <source>
        <dbReference type="SAM" id="Phobius"/>
    </source>
</evidence>
<evidence type="ECO:0000256" key="3">
    <source>
        <dbReference type="ARBA" id="ARBA00012191"/>
    </source>
</evidence>
<keyword evidence="6" id="KW-0677">Repeat</keyword>
<keyword evidence="4" id="KW-0813">Transport</keyword>
<dbReference type="GO" id="GO:0008559">
    <property type="term" value="F:ABC-type xenobiotic transporter activity"/>
    <property type="evidence" value="ECO:0007669"/>
    <property type="project" value="UniProtKB-EC"/>
</dbReference>
<feature type="transmembrane region" description="Helical" evidence="13">
    <location>
        <begin position="966"/>
        <end position="986"/>
    </location>
</feature>
<feature type="transmembrane region" description="Helical" evidence="13">
    <location>
        <begin position="169"/>
        <end position="195"/>
    </location>
</feature>
<dbReference type="PROSITE" id="PS50929">
    <property type="entry name" value="ABC_TM1F"/>
    <property type="match status" value="2"/>
</dbReference>
<gene>
    <name evidence="16" type="primary">ABCC2-4</name>
    <name evidence="16" type="ORF">SDJN03_21466</name>
</gene>
<evidence type="ECO:0000256" key="11">
    <source>
        <dbReference type="ARBA" id="ARBA00034018"/>
    </source>
</evidence>
<evidence type="ECO:0000256" key="12">
    <source>
        <dbReference type="SAM" id="MobiDB-lite"/>
    </source>
</evidence>
<evidence type="ECO:0000256" key="8">
    <source>
        <dbReference type="ARBA" id="ARBA00022840"/>
    </source>
</evidence>
<evidence type="ECO:0000256" key="7">
    <source>
        <dbReference type="ARBA" id="ARBA00022741"/>
    </source>
</evidence>
<dbReference type="SMART" id="SM00382">
    <property type="entry name" value="AAA"/>
    <property type="match status" value="1"/>
</dbReference>
<dbReference type="Proteomes" id="UP000685013">
    <property type="component" value="Chromosome 14"/>
</dbReference>
<evidence type="ECO:0000256" key="5">
    <source>
        <dbReference type="ARBA" id="ARBA00022692"/>
    </source>
</evidence>
<dbReference type="CDD" id="cd18603">
    <property type="entry name" value="ABC_6TM_MRP1_2_3_6_D2_like"/>
    <property type="match status" value="1"/>
</dbReference>
<evidence type="ECO:0000313" key="16">
    <source>
        <dbReference type="EMBL" id="KAG6581464.1"/>
    </source>
</evidence>
<dbReference type="EMBL" id="JAGKQH010000014">
    <property type="protein sequence ID" value="KAG6581464.1"/>
    <property type="molecule type" value="Genomic_DNA"/>
</dbReference>
<dbReference type="PROSITE" id="PS00211">
    <property type="entry name" value="ABC_TRANSPORTER_1"/>
    <property type="match status" value="2"/>
</dbReference>
<keyword evidence="8" id="KW-0067">ATP-binding</keyword>
<evidence type="ECO:0000256" key="6">
    <source>
        <dbReference type="ARBA" id="ARBA00022737"/>
    </source>
</evidence>
<comment type="subcellular location">
    <subcellularLocation>
        <location evidence="1">Membrane</location>
        <topology evidence="1">Multi-pass membrane protein</topology>
    </subcellularLocation>
</comment>
<keyword evidence="10 13" id="KW-0472">Membrane</keyword>
<dbReference type="GO" id="GO:0005524">
    <property type="term" value="F:ATP binding"/>
    <property type="evidence" value="ECO:0007669"/>
    <property type="project" value="UniProtKB-KW"/>
</dbReference>
<feature type="transmembrane region" description="Helical" evidence="13">
    <location>
        <begin position="777"/>
        <end position="802"/>
    </location>
</feature>
<feature type="transmembrane region" description="Helical" evidence="13">
    <location>
        <begin position="33"/>
        <end position="52"/>
    </location>
</feature>
<dbReference type="GO" id="GO:0016020">
    <property type="term" value="C:membrane"/>
    <property type="evidence" value="ECO:0007669"/>
    <property type="project" value="UniProtKB-SubCell"/>
</dbReference>
<name>A0AAV6MH38_9ROSI</name>
<feature type="transmembrane region" description="Helical" evidence="13">
    <location>
        <begin position="485"/>
        <end position="509"/>
    </location>
</feature>
<dbReference type="GO" id="GO:0016887">
    <property type="term" value="F:ATP hydrolysis activity"/>
    <property type="evidence" value="ECO:0007669"/>
    <property type="project" value="InterPro"/>
</dbReference>
<dbReference type="InterPro" id="IPR017871">
    <property type="entry name" value="ABC_transporter-like_CS"/>
</dbReference>
<dbReference type="FunFam" id="3.40.50.300:FF:000163">
    <property type="entry name" value="Multidrug resistance-associated protein member 4"/>
    <property type="match status" value="1"/>
</dbReference>